<evidence type="ECO:0000256" key="4">
    <source>
        <dbReference type="ARBA" id="ARBA00007837"/>
    </source>
</evidence>
<dbReference type="PANTHER" id="PTHR43030:SF1">
    <property type="entry name" value="PHOSPHOENOLPYRUVATE SYNTHASE"/>
    <property type="match status" value="1"/>
</dbReference>
<evidence type="ECO:0000256" key="11">
    <source>
        <dbReference type="ARBA" id="ARBA00047700"/>
    </source>
</evidence>
<feature type="domain" description="PEP-utilising enzyme mobile" evidence="13">
    <location>
        <begin position="363"/>
        <end position="433"/>
    </location>
</feature>
<evidence type="ECO:0000313" key="16">
    <source>
        <dbReference type="EMBL" id="ADC47747.1"/>
    </source>
</evidence>
<dbReference type="EMBL" id="CP001719">
    <property type="protein sequence ID" value="ADC47747.1"/>
    <property type="molecule type" value="Genomic_DNA"/>
</dbReference>
<evidence type="ECO:0000256" key="6">
    <source>
        <dbReference type="ARBA" id="ARBA00022723"/>
    </source>
</evidence>
<comment type="function">
    <text evidence="2 12">Catalyzes the phosphorylation of pyruvate to phosphoenolpyruvate.</text>
</comment>
<dbReference type="Pfam" id="PF01326">
    <property type="entry name" value="PPDK_N"/>
    <property type="match status" value="1"/>
</dbReference>
<organism evidence="16 17">
    <name type="scientific">Methanobrevibacter ruminantium (strain ATCC 35063 / DSM 1093 / JCM 13430 / OCM 146 / M1)</name>
    <name type="common">Methanobacterium ruminantium</name>
    <dbReference type="NCBI Taxonomy" id="634498"/>
    <lineage>
        <taxon>Archaea</taxon>
        <taxon>Methanobacteriati</taxon>
        <taxon>Methanobacteriota</taxon>
        <taxon>Methanomada group</taxon>
        <taxon>Methanobacteria</taxon>
        <taxon>Methanobacteriales</taxon>
        <taxon>Methanobacteriaceae</taxon>
        <taxon>Methanobrevibacter</taxon>
    </lineage>
</organism>
<dbReference type="InterPro" id="IPR040442">
    <property type="entry name" value="Pyrv_kinase-like_dom_sf"/>
</dbReference>
<gene>
    <name evidence="16" type="primary">ppsA</name>
    <name evidence="16" type="ordered locus">mru_1897</name>
</gene>
<dbReference type="InterPro" id="IPR002192">
    <property type="entry name" value="PPDK_AMP/ATP-bd"/>
</dbReference>
<dbReference type="GO" id="GO:0005524">
    <property type="term" value="F:ATP binding"/>
    <property type="evidence" value="ECO:0007669"/>
    <property type="project" value="UniProtKB-KW"/>
</dbReference>
<dbReference type="PROSITE" id="PS00742">
    <property type="entry name" value="PEP_ENZYMES_2"/>
    <property type="match status" value="1"/>
</dbReference>
<keyword evidence="7 12" id="KW-0547">Nucleotide-binding</keyword>
<dbReference type="NCBIfam" id="NF005057">
    <property type="entry name" value="PRK06464.1"/>
    <property type="match status" value="1"/>
</dbReference>
<dbReference type="Gene3D" id="3.30.470.20">
    <property type="entry name" value="ATP-grasp fold, B domain"/>
    <property type="match status" value="1"/>
</dbReference>
<dbReference type="PROSITE" id="PS00370">
    <property type="entry name" value="PEP_ENZYMES_PHOS_SITE"/>
    <property type="match status" value="1"/>
</dbReference>
<dbReference type="HOGENOM" id="CLU_007308_6_2_2"/>
<evidence type="ECO:0000256" key="12">
    <source>
        <dbReference type="PIRNR" id="PIRNR000854"/>
    </source>
</evidence>
<evidence type="ECO:0000256" key="2">
    <source>
        <dbReference type="ARBA" id="ARBA00002988"/>
    </source>
</evidence>
<dbReference type="PANTHER" id="PTHR43030">
    <property type="entry name" value="PHOSPHOENOLPYRUVATE SYNTHASE"/>
    <property type="match status" value="1"/>
</dbReference>
<dbReference type="GO" id="GO:0008986">
    <property type="term" value="F:pyruvate, water dikinase activity"/>
    <property type="evidence" value="ECO:0007669"/>
    <property type="project" value="UniProtKB-EC"/>
</dbReference>
<dbReference type="EC" id="2.7.9.2" evidence="12"/>
<dbReference type="SUPFAM" id="SSF52009">
    <property type="entry name" value="Phosphohistidine domain"/>
    <property type="match status" value="1"/>
</dbReference>
<dbReference type="InterPro" id="IPR013815">
    <property type="entry name" value="ATP_grasp_subdomain_1"/>
</dbReference>
<feature type="domain" description="PEP-utilising enzyme C-terminal" evidence="15">
    <location>
        <begin position="456"/>
        <end position="744"/>
    </location>
</feature>
<dbReference type="SUPFAM" id="SSF56059">
    <property type="entry name" value="Glutathione synthetase ATP-binding domain-like"/>
    <property type="match status" value="1"/>
</dbReference>
<dbReference type="GO" id="GO:0006094">
    <property type="term" value="P:gluconeogenesis"/>
    <property type="evidence" value="ECO:0007669"/>
    <property type="project" value="UniProtKB-UniPathway"/>
</dbReference>
<dbReference type="InterPro" id="IPR000121">
    <property type="entry name" value="PEP_util_C"/>
</dbReference>
<dbReference type="RefSeq" id="WP_012956695.1">
    <property type="nucleotide sequence ID" value="NC_013790.1"/>
</dbReference>
<comment type="similarity">
    <text evidence="4 12">Belongs to the PEP-utilizing enzyme family.</text>
</comment>
<sequence length="756" mass="82530">MYVIKFEDLGKDDIGIAGGKGANLGELTQAGIPVPPGFVVTSETYKKFMMDTGIFNSVMDILDQTDINNTKELQEAAEEIKRIVIETPIPEDISTYIIEAYNQLSQKVGVDEADVAIRSSATAEDLPEASFAGQQDTFLHVQGIDNVIEYVRKCWASLFEARAIFYREENNFEHSQVYIAVVVQQMVDSEKAGVMFTVNPSTGENIALIEGSWGLGESVVSGTVTPDNYVVSKENNELLNITVSDKKTMFTNDENGTSIQVDVPEDKRNERVLSDEELEKLVEMAKRVEGHYGKPQDTEWAFHGGNLFLLQSRPITTLGDAEEKASEEDVDLEVLIKGLGASPGLASGTVKVILSLDELDKVQEGDVMVTTMTTPDMVPAMKRANGIVTDEGGVTCHAAIISRELGIPCVVGTGDATTTLKENDKVTADGKKGLVYKGIIKGEEPAEAAAVQVSATPLITVTEVKANVSMAEAAPKAAATGADGVGLLRTEHMMLSTGVHPRKFILDGEEDKLVDVIAEGVLKVADEFYPKPVWYRTLDAPTDEFITLEGGEDEPREHNPMLGWRGIRRELDEPEILKAEFKAIKKLHDKGYTNIGIMIPLSQHPSELRRAKEICREVGLEPQVDVEFGMMVEIPAAAILIDEYIAEGIDFVSLGTNDLTQYTLAVDRNNEFVAKHYREEHPAVMALIERTIKHCAAAGVTCSICGQAGSVPHIVEKLVKFGITSVSSNTDAVEEVRKTVARAEKKIMLDAARKQL</sequence>
<name>D3DZR9_METRM</name>
<dbReference type="Gene3D" id="3.20.20.60">
    <property type="entry name" value="Phosphoenolpyruvate-binding domains"/>
    <property type="match status" value="1"/>
</dbReference>
<dbReference type="eggNOG" id="arCOG01111">
    <property type="taxonomic scope" value="Archaea"/>
</dbReference>
<dbReference type="SUPFAM" id="SSF51621">
    <property type="entry name" value="Phosphoenolpyruvate/pyruvate domain"/>
    <property type="match status" value="1"/>
</dbReference>
<dbReference type="AlphaFoldDB" id="D3DZR9"/>
<dbReference type="PATRIC" id="fig|634498.28.peg.1897"/>
<dbReference type="InterPro" id="IPR018274">
    <property type="entry name" value="PEP_util_AS"/>
</dbReference>
<dbReference type="Pfam" id="PF00391">
    <property type="entry name" value="PEP-utilizers"/>
    <property type="match status" value="1"/>
</dbReference>
<keyword evidence="9 12" id="KW-0067">ATP-binding</keyword>
<dbReference type="STRING" id="634498.mru_1897"/>
<evidence type="ECO:0000259" key="13">
    <source>
        <dbReference type="Pfam" id="PF00391"/>
    </source>
</evidence>
<keyword evidence="5 12" id="KW-0808">Transferase</keyword>
<reference evidence="16 17" key="1">
    <citation type="journal article" date="2010" name="PLoS ONE">
        <title>The genome sequence of the rumen methanogen Methanobrevibacter ruminantium reveals new possibilities for controlling ruminant methane emissions.</title>
        <authorList>
            <person name="Leahy S.C."/>
            <person name="Kelly W.J."/>
            <person name="Altermann E."/>
            <person name="Ronimus R.S."/>
            <person name="Yeoman C.J."/>
            <person name="Pacheco D.M."/>
            <person name="Li D."/>
            <person name="Kong Z."/>
            <person name="McTavish S."/>
            <person name="Sang C."/>
            <person name="Lambie S.C."/>
            <person name="Janssen P.H."/>
            <person name="Dey D."/>
            <person name="Attwood G.T."/>
        </authorList>
    </citation>
    <scope>NUCLEOTIDE SEQUENCE [LARGE SCALE GENOMIC DNA]</scope>
    <source>
        <strain evidence="17">ATCC 35063 / DSM 1093 / JCM 13430 / OCM 146 / M1</strain>
    </source>
</reference>
<dbReference type="FunFam" id="3.30.1490.20:FF:000010">
    <property type="entry name" value="Phosphoenolpyruvate synthase"/>
    <property type="match status" value="1"/>
</dbReference>
<dbReference type="KEGG" id="mru:mru_1897"/>
<dbReference type="PRINTS" id="PR01736">
    <property type="entry name" value="PHPHTRNFRASE"/>
</dbReference>
<evidence type="ECO:0000259" key="15">
    <source>
        <dbReference type="Pfam" id="PF02896"/>
    </source>
</evidence>
<dbReference type="PIRSF" id="PIRSF000854">
    <property type="entry name" value="PEP_synthase"/>
    <property type="match status" value="1"/>
</dbReference>
<evidence type="ECO:0000256" key="5">
    <source>
        <dbReference type="ARBA" id="ARBA00022679"/>
    </source>
</evidence>
<dbReference type="InterPro" id="IPR015813">
    <property type="entry name" value="Pyrv/PenolPyrv_kinase-like_dom"/>
</dbReference>
<dbReference type="NCBIfam" id="TIGR01418">
    <property type="entry name" value="PEP_synth"/>
    <property type="match status" value="1"/>
</dbReference>
<dbReference type="UniPathway" id="UPA00138"/>
<dbReference type="Gene3D" id="3.50.30.10">
    <property type="entry name" value="Phosphohistidine domain"/>
    <property type="match status" value="1"/>
</dbReference>
<keyword evidence="10 12" id="KW-0460">Magnesium</keyword>
<dbReference type="InterPro" id="IPR036637">
    <property type="entry name" value="Phosphohistidine_dom_sf"/>
</dbReference>
<accession>D3DZR9</accession>
<feature type="domain" description="Pyruvate phosphate dikinase AMP/ATP-binding" evidence="14">
    <location>
        <begin position="16"/>
        <end position="331"/>
    </location>
</feature>
<keyword evidence="17" id="KW-1185">Reference proteome</keyword>
<dbReference type="OrthoDB" id="23397at2157"/>
<keyword evidence="6 12" id="KW-0479">Metal-binding</keyword>
<keyword evidence="8 12" id="KW-0418">Kinase</keyword>
<comment type="cofactor">
    <cofactor evidence="1 12">
        <name>Mg(2+)</name>
        <dbReference type="ChEBI" id="CHEBI:18420"/>
    </cofactor>
</comment>
<dbReference type="Gene3D" id="3.30.1490.20">
    <property type="entry name" value="ATP-grasp fold, A domain"/>
    <property type="match status" value="1"/>
</dbReference>
<evidence type="ECO:0000313" key="17">
    <source>
        <dbReference type="Proteomes" id="UP000008680"/>
    </source>
</evidence>
<dbReference type="GO" id="GO:0046872">
    <property type="term" value="F:metal ion binding"/>
    <property type="evidence" value="ECO:0007669"/>
    <property type="project" value="UniProtKB-KW"/>
</dbReference>
<dbReference type="InterPro" id="IPR006319">
    <property type="entry name" value="PEP_synth"/>
</dbReference>
<dbReference type="InterPro" id="IPR023151">
    <property type="entry name" value="PEP_util_CS"/>
</dbReference>
<dbReference type="Pfam" id="PF02896">
    <property type="entry name" value="PEP-utilizers_C"/>
    <property type="match status" value="1"/>
</dbReference>
<evidence type="ECO:0000259" key="14">
    <source>
        <dbReference type="Pfam" id="PF01326"/>
    </source>
</evidence>
<protein>
    <recommendedName>
        <fullName evidence="12">Phosphoenolpyruvate synthase</fullName>
        <shortName evidence="12">PEP synthase</shortName>
        <ecNumber evidence="12">2.7.9.2</ecNumber>
    </recommendedName>
    <alternativeName>
        <fullName evidence="12">Pyruvate, water dikinase</fullName>
    </alternativeName>
</protein>
<comment type="catalytic activity">
    <reaction evidence="11 12">
        <text>pyruvate + ATP + H2O = phosphoenolpyruvate + AMP + phosphate + 2 H(+)</text>
        <dbReference type="Rhea" id="RHEA:11364"/>
        <dbReference type="ChEBI" id="CHEBI:15361"/>
        <dbReference type="ChEBI" id="CHEBI:15377"/>
        <dbReference type="ChEBI" id="CHEBI:15378"/>
        <dbReference type="ChEBI" id="CHEBI:30616"/>
        <dbReference type="ChEBI" id="CHEBI:43474"/>
        <dbReference type="ChEBI" id="CHEBI:58702"/>
        <dbReference type="ChEBI" id="CHEBI:456215"/>
        <dbReference type="EC" id="2.7.9.2"/>
    </reaction>
</comment>
<dbReference type="InterPro" id="IPR008279">
    <property type="entry name" value="PEP-util_enz_mobile_dom"/>
</dbReference>
<comment type="pathway">
    <text evidence="3 12">Carbohydrate biosynthesis; gluconeogenesis.</text>
</comment>
<evidence type="ECO:0000256" key="1">
    <source>
        <dbReference type="ARBA" id="ARBA00001946"/>
    </source>
</evidence>
<evidence type="ECO:0000256" key="7">
    <source>
        <dbReference type="ARBA" id="ARBA00022741"/>
    </source>
</evidence>
<proteinExistence type="inferred from homology"/>
<evidence type="ECO:0000256" key="10">
    <source>
        <dbReference type="ARBA" id="ARBA00022842"/>
    </source>
</evidence>
<evidence type="ECO:0000256" key="8">
    <source>
        <dbReference type="ARBA" id="ARBA00022777"/>
    </source>
</evidence>
<evidence type="ECO:0000256" key="9">
    <source>
        <dbReference type="ARBA" id="ARBA00022840"/>
    </source>
</evidence>
<dbReference type="GeneID" id="8771567"/>
<dbReference type="Proteomes" id="UP000008680">
    <property type="component" value="Chromosome"/>
</dbReference>
<evidence type="ECO:0000256" key="3">
    <source>
        <dbReference type="ARBA" id="ARBA00004742"/>
    </source>
</evidence>